<keyword evidence="3" id="KW-0808">Transferase</keyword>
<organism evidence="5 6">
    <name type="scientific">Effrenium voratum</name>
    <dbReference type="NCBI Taxonomy" id="2562239"/>
    <lineage>
        <taxon>Eukaryota</taxon>
        <taxon>Sar</taxon>
        <taxon>Alveolata</taxon>
        <taxon>Dinophyceae</taxon>
        <taxon>Suessiales</taxon>
        <taxon>Symbiodiniaceae</taxon>
        <taxon>Effrenium</taxon>
    </lineage>
</organism>
<comment type="similarity">
    <text evidence="1">Belongs to the glycosyltransferase 34 family.</text>
</comment>
<dbReference type="GO" id="GO:0016757">
    <property type="term" value="F:glycosyltransferase activity"/>
    <property type="evidence" value="ECO:0007669"/>
    <property type="project" value="UniProtKB-KW"/>
</dbReference>
<dbReference type="PANTHER" id="PTHR31306">
    <property type="entry name" value="ALPHA-1,6-MANNOSYLTRANSFERASE MNN11-RELATED"/>
    <property type="match status" value="1"/>
</dbReference>
<dbReference type="SUPFAM" id="SSF53448">
    <property type="entry name" value="Nucleotide-diphospho-sugar transferases"/>
    <property type="match status" value="1"/>
</dbReference>
<evidence type="ECO:0000256" key="1">
    <source>
        <dbReference type="ARBA" id="ARBA00005664"/>
    </source>
</evidence>
<dbReference type="InterPro" id="IPR008630">
    <property type="entry name" value="Glyco_trans_34"/>
</dbReference>
<accession>A0AA36JQ85</accession>
<keyword evidence="2" id="KW-0328">Glycosyltransferase</keyword>
<dbReference type="Proteomes" id="UP001178507">
    <property type="component" value="Unassembled WGS sequence"/>
</dbReference>
<evidence type="ECO:0000256" key="3">
    <source>
        <dbReference type="ARBA" id="ARBA00022679"/>
    </source>
</evidence>
<keyword evidence="4" id="KW-0732">Signal</keyword>
<proteinExistence type="inferred from homology"/>
<protein>
    <submittedName>
        <fullName evidence="5">Uncharacterized protein</fullName>
    </submittedName>
</protein>
<dbReference type="InterPro" id="IPR029044">
    <property type="entry name" value="Nucleotide-diphossugar_trans"/>
</dbReference>
<sequence>MTWALTAALTAALPCAAEMELTLAEAMPGPVLPPCDNWQISVLEECPNATLDGLSWPRFQRDLYAARAEVFGDGLAEATRAVWGLVAEATANFSQAFACPGAVVSGYFTLARLLAQQGRKRRALAMLHLGFIFVRDRGFSECSTWPAAGWDVMLAGQVLTERVRQLDDGLRPAAGGDVREAALRVAVVTICAYAEDEPVRVLCAQNRRLYQMLHGYDLHFFTDASQIQPNVRAQMDVKDGVHKPFFWKVNAVKNVLDTGNYDWVLWIDCDAFFMDPTRTIDSVIAMYSNLSHLPQPGEDASAEELEMWRKMWPEVEVSLILAVDSTGINNGVWLLKNTFWSHEFLQRWWRSDILQGPGKDHNCSDQSTMLHALLQERALRQDGAELWDAYEAPIYPPEVRVARQEHLQSFHQATAQSALSRAWQDGDFIKHHPGCHYYKAPCQQLYQEAQDIFWNKVLLAQSWAEDIKKNGMSALEKYWGDEKLMAKISKGPAPHANCVNELALYPGKQFVRHSASVEQFLGRSSESKTSSAF</sequence>
<evidence type="ECO:0000256" key="4">
    <source>
        <dbReference type="SAM" id="SignalP"/>
    </source>
</evidence>
<gene>
    <name evidence="5" type="ORF">EVOR1521_LOCUS30772</name>
</gene>
<keyword evidence="6" id="KW-1185">Reference proteome</keyword>
<dbReference type="Gene3D" id="3.90.550.10">
    <property type="entry name" value="Spore Coat Polysaccharide Biosynthesis Protein SpsA, Chain A"/>
    <property type="match status" value="1"/>
</dbReference>
<evidence type="ECO:0000313" key="5">
    <source>
        <dbReference type="EMBL" id="CAJ1409751.1"/>
    </source>
</evidence>
<reference evidence="5" key="1">
    <citation type="submission" date="2023-08" db="EMBL/GenBank/DDBJ databases">
        <authorList>
            <person name="Chen Y."/>
            <person name="Shah S."/>
            <person name="Dougan E. K."/>
            <person name="Thang M."/>
            <person name="Chan C."/>
        </authorList>
    </citation>
    <scope>NUCLEOTIDE SEQUENCE</scope>
</reference>
<feature type="chain" id="PRO_5041223712" evidence="4">
    <location>
        <begin position="18"/>
        <end position="533"/>
    </location>
</feature>
<evidence type="ECO:0000256" key="2">
    <source>
        <dbReference type="ARBA" id="ARBA00022676"/>
    </source>
</evidence>
<evidence type="ECO:0000313" key="6">
    <source>
        <dbReference type="Proteomes" id="UP001178507"/>
    </source>
</evidence>
<dbReference type="EMBL" id="CAUJNA010003784">
    <property type="protein sequence ID" value="CAJ1409751.1"/>
    <property type="molecule type" value="Genomic_DNA"/>
</dbReference>
<comment type="caution">
    <text evidence="5">The sequence shown here is derived from an EMBL/GenBank/DDBJ whole genome shotgun (WGS) entry which is preliminary data.</text>
</comment>
<dbReference type="Pfam" id="PF05637">
    <property type="entry name" value="Glyco_transf_34"/>
    <property type="match status" value="1"/>
</dbReference>
<dbReference type="PANTHER" id="PTHR31306:SF4">
    <property type="entry name" value="ALPHA-1,2-GALACTOSYLTRANSFERASE"/>
    <property type="match status" value="1"/>
</dbReference>
<dbReference type="GO" id="GO:0006487">
    <property type="term" value="P:protein N-linked glycosylation"/>
    <property type="evidence" value="ECO:0007669"/>
    <property type="project" value="TreeGrafter"/>
</dbReference>
<feature type="signal peptide" evidence="4">
    <location>
        <begin position="1"/>
        <end position="17"/>
    </location>
</feature>
<dbReference type="GO" id="GO:0000139">
    <property type="term" value="C:Golgi membrane"/>
    <property type="evidence" value="ECO:0007669"/>
    <property type="project" value="TreeGrafter"/>
</dbReference>
<name>A0AA36JQ85_9DINO</name>
<dbReference type="AlphaFoldDB" id="A0AA36JQ85"/>